<keyword evidence="2" id="KW-0378">Hydrolase</keyword>
<keyword evidence="1" id="KW-0472">Membrane</keyword>
<dbReference type="SUPFAM" id="SSF53474">
    <property type="entry name" value="alpha/beta-Hydrolases"/>
    <property type="match status" value="1"/>
</dbReference>
<dbReference type="GO" id="GO:0016787">
    <property type="term" value="F:hydrolase activity"/>
    <property type="evidence" value="ECO:0007669"/>
    <property type="project" value="UniProtKB-KW"/>
</dbReference>
<keyword evidence="3" id="KW-1185">Reference proteome</keyword>
<keyword evidence="1" id="KW-1133">Transmembrane helix</keyword>
<evidence type="ECO:0000256" key="1">
    <source>
        <dbReference type="SAM" id="Phobius"/>
    </source>
</evidence>
<dbReference type="OrthoDB" id="6312827at2"/>
<evidence type="ECO:0000313" key="3">
    <source>
        <dbReference type="Proteomes" id="UP000252387"/>
    </source>
</evidence>
<keyword evidence="1" id="KW-0812">Transmembrane</keyword>
<dbReference type="Gene3D" id="3.40.50.1820">
    <property type="entry name" value="alpha/beta hydrolase"/>
    <property type="match status" value="1"/>
</dbReference>
<dbReference type="Proteomes" id="UP000252387">
    <property type="component" value="Unassembled WGS sequence"/>
</dbReference>
<proteinExistence type="predicted"/>
<dbReference type="AlphaFoldDB" id="A0A368KEG0"/>
<dbReference type="InterPro" id="IPR029058">
    <property type="entry name" value="AB_hydrolase_fold"/>
</dbReference>
<organism evidence="2 3">
    <name type="scientific">Rhodanobacter denitrificans</name>
    <dbReference type="NCBI Taxonomy" id="666685"/>
    <lineage>
        <taxon>Bacteria</taxon>
        <taxon>Pseudomonadati</taxon>
        <taxon>Pseudomonadota</taxon>
        <taxon>Gammaproteobacteria</taxon>
        <taxon>Lysobacterales</taxon>
        <taxon>Rhodanobacteraceae</taxon>
        <taxon>Rhodanobacter</taxon>
    </lineage>
</organism>
<comment type="caution">
    <text evidence="2">The sequence shown here is derived from an EMBL/GenBank/DDBJ whole genome shotgun (WGS) entry which is preliminary data.</text>
</comment>
<name>A0A368KEG0_9GAMM</name>
<evidence type="ECO:0000313" key="2">
    <source>
        <dbReference type="EMBL" id="RCS30299.1"/>
    </source>
</evidence>
<protein>
    <submittedName>
        <fullName evidence="2">Alpha/beta hydrolase</fullName>
    </submittedName>
</protein>
<sequence length="271" mass="29089">MRLRSIIGTTAFLAAMYFCAGIYVLRFHLEPLLVPRADAPTLPSIPPLQSIGGHEETLLVRRYGVPRVGCVLFFPGQHGSIPGYDTQLFPAFTGHGIAVLAVAYPGQDGAPGALDLKQMRALGMRTLAAASAICGEHRVIVYGRSLGSMVAAYSVASHQPAGLILEGTTPSLASAIRLRLRVHWYLAPLAALPVSTLLAHDFSLKEALSQTPLKQAVAFQGTADSETPLSALRITPGLEKLRIVEVRGGTHSTTYRLAEHQMVEMAESMLR</sequence>
<gene>
    <name evidence="2" type="ORF">DEO45_08515</name>
</gene>
<accession>A0A368KEG0</accession>
<dbReference type="EMBL" id="QFWQ01000005">
    <property type="protein sequence ID" value="RCS30299.1"/>
    <property type="molecule type" value="Genomic_DNA"/>
</dbReference>
<reference evidence="2 3" key="1">
    <citation type="submission" date="2018-05" db="EMBL/GenBank/DDBJ databases">
        <title>Draft genome sequence of Rhodanobacter denitrificans Yn1 isolated from gold copper mine.</title>
        <authorList>
            <person name="Yang N."/>
            <person name="Mazhar H.S."/>
            <person name="Rensing C."/>
        </authorList>
    </citation>
    <scope>NUCLEOTIDE SEQUENCE [LARGE SCALE GENOMIC DNA]</scope>
    <source>
        <strain evidence="2 3">Yn1</strain>
    </source>
</reference>
<feature type="transmembrane region" description="Helical" evidence="1">
    <location>
        <begin position="6"/>
        <end position="25"/>
    </location>
</feature>